<dbReference type="GO" id="GO:0016226">
    <property type="term" value="P:iron-sulfur cluster assembly"/>
    <property type="evidence" value="ECO:0007669"/>
    <property type="project" value="TreeGrafter"/>
</dbReference>
<dbReference type="GO" id="GO:0005739">
    <property type="term" value="C:mitochondrion"/>
    <property type="evidence" value="ECO:0007669"/>
    <property type="project" value="TreeGrafter"/>
</dbReference>
<dbReference type="Proteomes" id="UP000094065">
    <property type="component" value="Unassembled WGS sequence"/>
</dbReference>
<organism evidence="3 4">
    <name type="scientific">Cryptococcus amylolentus CBS 6039</name>
    <dbReference type="NCBI Taxonomy" id="1295533"/>
    <lineage>
        <taxon>Eukaryota</taxon>
        <taxon>Fungi</taxon>
        <taxon>Dikarya</taxon>
        <taxon>Basidiomycota</taxon>
        <taxon>Agaricomycotina</taxon>
        <taxon>Tremellomycetes</taxon>
        <taxon>Tremellales</taxon>
        <taxon>Cryptococcaceae</taxon>
        <taxon>Cryptococcus</taxon>
    </lineage>
</organism>
<comment type="caution">
    <text evidence="3">The sequence shown here is derived from an EMBL/GenBank/DDBJ whole genome shotgun (WGS) entry which is preliminary data.</text>
</comment>
<dbReference type="PANTHER" id="PTHR13166">
    <property type="entry name" value="PROTEIN C6ORF149"/>
    <property type="match status" value="1"/>
</dbReference>
<gene>
    <name evidence="3" type="ORF">L202_06603</name>
</gene>
<keyword evidence="2" id="KW-0812">Transmembrane</keyword>
<feature type="transmembrane region" description="Helical" evidence="2">
    <location>
        <begin position="454"/>
        <end position="472"/>
    </location>
</feature>
<feature type="region of interest" description="Disordered" evidence="1">
    <location>
        <begin position="173"/>
        <end position="217"/>
    </location>
</feature>
<evidence type="ECO:0000313" key="3">
    <source>
        <dbReference type="EMBL" id="ODN75464.1"/>
    </source>
</evidence>
<proteinExistence type="predicted"/>
<feature type="transmembrane region" description="Helical" evidence="2">
    <location>
        <begin position="373"/>
        <end position="394"/>
    </location>
</feature>
<keyword evidence="2" id="KW-1133">Transmembrane helix</keyword>
<dbReference type="EMBL" id="AWGJ01000010">
    <property type="protein sequence ID" value="ODN75464.1"/>
    <property type="molecule type" value="Genomic_DNA"/>
</dbReference>
<dbReference type="STRING" id="1295533.A0A1E3HGL2"/>
<accession>A0A1E3HGL2</accession>
<dbReference type="AlphaFoldDB" id="A0A1E3HGL2"/>
<feature type="region of interest" description="Disordered" evidence="1">
    <location>
        <begin position="1"/>
        <end position="21"/>
    </location>
</feature>
<protein>
    <submittedName>
        <fullName evidence="3">Uncharacterized protein</fullName>
    </submittedName>
</protein>
<dbReference type="RefSeq" id="XP_018991114.1">
    <property type="nucleotide sequence ID" value="XM_019141139.1"/>
</dbReference>
<evidence type="ECO:0000256" key="1">
    <source>
        <dbReference type="SAM" id="MobiDB-lite"/>
    </source>
</evidence>
<feature type="compositionally biased region" description="Polar residues" evidence="1">
    <location>
        <begin position="187"/>
        <end position="216"/>
    </location>
</feature>
<sequence length="474" mass="52142">MLPRQSGGSSPLAGPADEQHRSSAVNHTAYLALRFIMPPAPTPKQIQSLYTATITAAQGFSYNFQRYFIRRTDLAFKPVIASLNPPAGSSELPSPNDLAHFYETQRAELEVLKRASQVNKMFEGPKLVVEHAKPITSGGGAGMEASAGGGGQPIYLPAMTWWKESVVARGDKTQEKRRWMQMEDQETSAVDQNDPPQKSSPRIKPESTSDPESQSFLPGPQIARKMLVAWRIGIMGPFLVAGCLLYLLTCSAPSWRADWSVVRLDLAQTDFDVLYDIAETVTGRKSDSAQSKRLLPKSSFVAARSAVVARDDEANEDLRVLSINMWGWCLKPESDADGTTICSSESMWFNMDDLLGAATTTQAGLSTHTFSAILIHALIVHGLAMLAAMTAIIPIGLTTWRVFRSKNPTLQSGWFEHVSILFASLLCLVAWIIDRCLQANVSSKLSDTDVKAGYVFRLVVLFEMTNLFRAGWHQ</sequence>
<dbReference type="GO" id="GO:1990221">
    <property type="term" value="C:L-cysteine desulfurase complex"/>
    <property type="evidence" value="ECO:0007669"/>
    <property type="project" value="TreeGrafter"/>
</dbReference>
<feature type="transmembrane region" description="Helical" evidence="2">
    <location>
        <begin position="414"/>
        <end position="433"/>
    </location>
</feature>
<dbReference type="GeneID" id="30157912"/>
<feature type="transmembrane region" description="Helical" evidence="2">
    <location>
        <begin position="228"/>
        <end position="248"/>
    </location>
</feature>
<keyword evidence="2" id="KW-0472">Membrane</keyword>
<evidence type="ECO:0000313" key="4">
    <source>
        <dbReference type="Proteomes" id="UP000094065"/>
    </source>
</evidence>
<evidence type="ECO:0000256" key="2">
    <source>
        <dbReference type="SAM" id="Phobius"/>
    </source>
</evidence>
<dbReference type="InterPro" id="IPR051522">
    <property type="entry name" value="ISC_assembly_LYR"/>
</dbReference>
<dbReference type="PANTHER" id="PTHR13166:SF7">
    <property type="entry name" value="LYR MOTIF-CONTAINING PROTEIN 4"/>
    <property type="match status" value="1"/>
</dbReference>
<keyword evidence="4" id="KW-1185">Reference proteome</keyword>
<reference evidence="3 4" key="1">
    <citation type="submission" date="2016-06" db="EMBL/GenBank/DDBJ databases">
        <title>Evolution of pathogenesis and genome organization in the Tremellales.</title>
        <authorList>
            <person name="Cuomo C."/>
            <person name="Litvintseva A."/>
            <person name="Heitman J."/>
            <person name="Chen Y."/>
            <person name="Sun S."/>
            <person name="Springer D."/>
            <person name="Dromer F."/>
            <person name="Young S."/>
            <person name="Zeng Q."/>
            <person name="Chapman S."/>
            <person name="Gujja S."/>
            <person name="Saif S."/>
            <person name="Birren B."/>
        </authorList>
    </citation>
    <scope>NUCLEOTIDE SEQUENCE [LARGE SCALE GENOMIC DNA]</scope>
    <source>
        <strain evidence="3 4">CBS 6039</strain>
    </source>
</reference>
<dbReference type="OrthoDB" id="2570167at2759"/>
<name>A0A1E3HGL2_9TREE</name>